<evidence type="ECO:0000259" key="1">
    <source>
        <dbReference type="Pfam" id="PF04734"/>
    </source>
</evidence>
<organism evidence="2 3">
    <name type="scientific">Sphingobacterium phlebotomi</name>
    <dbReference type="NCBI Taxonomy" id="2605433"/>
    <lineage>
        <taxon>Bacteria</taxon>
        <taxon>Pseudomonadati</taxon>
        <taxon>Bacteroidota</taxon>
        <taxon>Sphingobacteriia</taxon>
        <taxon>Sphingobacteriales</taxon>
        <taxon>Sphingobacteriaceae</taxon>
        <taxon>Sphingobacterium</taxon>
    </lineage>
</organism>
<dbReference type="Proteomes" id="UP000322362">
    <property type="component" value="Unassembled WGS sequence"/>
</dbReference>
<sequence length="463" mass="50765">MNNIKNITWLAIMMTVLMTISCKPEKKNKELLYNNSTVDITPDSRVLLAGFANRQGPSDTVHHALLSQCVVLQHDTTKICIITNDLMEIAPEYIAEIRKQIHQATGIPASNIILTVSHTHSAPIMDAMGLGWSEANDRYRQQVIDQIAQNAIRALKDSSSFVKSGIATGIGTSGISISRRSIDPKTGESVIGESNISVDQEISILQLQDNAGKALSTWFNYACHPVVLGFPSRAVSPDFVGQARNVVTGKWGGNALFFNAAAGDINPKKGLTASVQTADDVGAELGEAIIQTALKKDETAPVLKHVCASLQLPYRDQHITPAFVDEQVALKSAQQTEFIDWKNDVKKWGERMKAEIKEKGELPDYRTSQMSALRIGSSVILFVQGEYFNSYQVRLKNKFSDVNLLFAGYSNGESGYIPDGKSFAAKGYEVDQAYIYIHEPSPLSSEAEQVALDAMENLIKQVL</sequence>
<gene>
    <name evidence="2" type="ORF">FXV77_18665</name>
</gene>
<reference evidence="2 3" key="1">
    <citation type="submission" date="2019-08" db="EMBL/GenBank/DDBJ databases">
        <title>Phlebobacter frassis gen. nov. sp. nov., a new member of family Sphingobacteriaceae isolated from sand fly rearing media.</title>
        <authorList>
            <person name="Kakumanu M.L."/>
            <person name="Marayati B.F."/>
            <person name="Wada-Katsumata A."/>
            <person name="Wasserberg G."/>
            <person name="Schal C."/>
            <person name="Apperson C.S."/>
            <person name="Ponnusamy L."/>
        </authorList>
    </citation>
    <scope>NUCLEOTIDE SEQUENCE [LARGE SCALE GENOMIC DNA]</scope>
    <source>
        <strain evidence="2 3">SSI9</strain>
    </source>
</reference>
<evidence type="ECO:0000313" key="3">
    <source>
        <dbReference type="Proteomes" id="UP000322362"/>
    </source>
</evidence>
<comment type="caution">
    <text evidence="2">The sequence shown here is derived from an EMBL/GenBank/DDBJ whole genome shotgun (WGS) entry which is preliminary data.</text>
</comment>
<feature type="domain" description="Neutral/alkaline non-lysosomal ceramidase N-terminal" evidence="1">
    <location>
        <begin position="38"/>
        <end position="253"/>
    </location>
</feature>
<protein>
    <recommendedName>
        <fullName evidence="1">Neutral/alkaline non-lysosomal ceramidase N-terminal domain-containing protein</fullName>
    </recommendedName>
</protein>
<accession>A0A5D4GUS6</accession>
<dbReference type="PROSITE" id="PS51257">
    <property type="entry name" value="PROKAR_LIPOPROTEIN"/>
    <property type="match status" value="1"/>
</dbReference>
<proteinExistence type="predicted"/>
<dbReference type="Pfam" id="PF04734">
    <property type="entry name" value="Ceramidase_alk"/>
    <property type="match status" value="1"/>
</dbReference>
<name>A0A5D4GUS6_9SPHI</name>
<dbReference type="EMBL" id="VTAV01000018">
    <property type="protein sequence ID" value="TYR32631.1"/>
    <property type="molecule type" value="Genomic_DNA"/>
</dbReference>
<dbReference type="RefSeq" id="WP_148920759.1">
    <property type="nucleotide sequence ID" value="NZ_VTAV01000018.1"/>
</dbReference>
<keyword evidence="3" id="KW-1185">Reference proteome</keyword>
<dbReference type="AlphaFoldDB" id="A0A5D4GUS6"/>
<dbReference type="InterPro" id="IPR031329">
    <property type="entry name" value="NEUT/ALK_ceramidase_N"/>
</dbReference>
<evidence type="ECO:0000313" key="2">
    <source>
        <dbReference type="EMBL" id="TYR32631.1"/>
    </source>
</evidence>